<protein>
    <recommendedName>
        <fullName evidence="1">Malonyl-CoA:ACP transacylase (MAT) domain-containing protein</fullName>
    </recommendedName>
</protein>
<dbReference type="InterPro" id="IPR014043">
    <property type="entry name" value="Acyl_transferase_dom"/>
</dbReference>
<evidence type="ECO:0000259" key="1">
    <source>
        <dbReference type="SMART" id="SM00827"/>
    </source>
</evidence>
<dbReference type="SUPFAM" id="SSF55048">
    <property type="entry name" value="Probable ACP-binding domain of malonyl-CoA ACP transacylase"/>
    <property type="match status" value="1"/>
</dbReference>
<dbReference type="Gene3D" id="3.30.70.250">
    <property type="entry name" value="Malonyl-CoA ACP transacylase, ACP-binding"/>
    <property type="match status" value="1"/>
</dbReference>
<sequence>MLSSFSVKVRSLVPSTIRWASQDDSPLRRLVRDASLFGEGKEEEGELAWATQPYAVSTSQEPTSRTDPKDTTVLLFPGQGSQHIGMGKCLDQVPAAMELYEFASSVVGWDVAKLCRYGPEEKLSKHCQIAVLVTSLGALELARERRRGAVERVRAAAGFSLGEITALVFGGALPFERALRLVEVRETAMQAAAKARPGGMLTVWLAPEAKVPALLRAARDQATSPHLPNPVCEVANYLYPGCKVLAGDEEALKWVEREGRSWGVRRAARIRVSGAFHTILMAQAEAAVREALSHCELSTPRVPVVSCVDARTVTNASAARRRLERLTAAPVRWEQVLHALYARPADTPQPYTLTLGPGNALRSTLKQVNARAWDASTHIDV</sequence>
<proteinExistence type="predicted"/>
<dbReference type="InterPro" id="IPR001227">
    <property type="entry name" value="Ac_transferase_dom_sf"/>
</dbReference>
<dbReference type="InterPro" id="IPR016035">
    <property type="entry name" value="Acyl_Trfase/lysoPLipase"/>
</dbReference>
<dbReference type="Gene3D" id="3.40.366.10">
    <property type="entry name" value="Malonyl-Coenzyme A Acyl Carrier Protein, domain 2"/>
    <property type="match status" value="1"/>
</dbReference>
<dbReference type="EMBL" id="CAVLEF010000005">
    <property type="protein sequence ID" value="CAK1544332.1"/>
    <property type="molecule type" value="Genomic_DNA"/>
</dbReference>
<name>A0AAV1J8M3_9NEOP</name>
<dbReference type="Pfam" id="PF00698">
    <property type="entry name" value="Acyl_transf_1"/>
    <property type="match status" value="1"/>
</dbReference>
<dbReference type="AlphaFoldDB" id="A0AAV1J8M3"/>
<feature type="domain" description="Malonyl-CoA:ACP transacylase (MAT)" evidence="1">
    <location>
        <begin position="75"/>
        <end position="359"/>
    </location>
</feature>
<dbReference type="PANTHER" id="PTHR47170">
    <property type="entry name" value="MALONYL-COA ACP TRANSACYLASE, ACP-BINDING"/>
    <property type="match status" value="1"/>
</dbReference>
<dbReference type="PANTHER" id="PTHR47170:SF2">
    <property type="entry name" value="MALONYL-COA:ACP TRANSACYLASE (MAT) DOMAIN-CONTAINING PROTEIN"/>
    <property type="match status" value="1"/>
</dbReference>
<dbReference type="InterPro" id="IPR016036">
    <property type="entry name" value="Malonyl_transacylase_ACP-bd"/>
</dbReference>
<organism evidence="2 3">
    <name type="scientific">Leptosia nina</name>
    <dbReference type="NCBI Taxonomy" id="320188"/>
    <lineage>
        <taxon>Eukaryota</taxon>
        <taxon>Metazoa</taxon>
        <taxon>Ecdysozoa</taxon>
        <taxon>Arthropoda</taxon>
        <taxon>Hexapoda</taxon>
        <taxon>Insecta</taxon>
        <taxon>Pterygota</taxon>
        <taxon>Neoptera</taxon>
        <taxon>Endopterygota</taxon>
        <taxon>Lepidoptera</taxon>
        <taxon>Glossata</taxon>
        <taxon>Ditrysia</taxon>
        <taxon>Papilionoidea</taxon>
        <taxon>Pieridae</taxon>
        <taxon>Pierinae</taxon>
        <taxon>Leptosia</taxon>
    </lineage>
</organism>
<evidence type="ECO:0000313" key="3">
    <source>
        <dbReference type="Proteomes" id="UP001497472"/>
    </source>
</evidence>
<comment type="caution">
    <text evidence="2">The sequence shown here is derived from an EMBL/GenBank/DDBJ whole genome shotgun (WGS) entry which is preliminary data.</text>
</comment>
<reference evidence="2 3" key="1">
    <citation type="submission" date="2023-11" db="EMBL/GenBank/DDBJ databases">
        <authorList>
            <person name="Okamura Y."/>
        </authorList>
    </citation>
    <scope>NUCLEOTIDE SEQUENCE [LARGE SCALE GENOMIC DNA]</scope>
</reference>
<dbReference type="Proteomes" id="UP001497472">
    <property type="component" value="Unassembled WGS sequence"/>
</dbReference>
<evidence type="ECO:0000313" key="2">
    <source>
        <dbReference type="EMBL" id="CAK1544332.1"/>
    </source>
</evidence>
<dbReference type="InterPro" id="IPR052760">
    <property type="entry name" value="Mitochondrial_malonyltrans"/>
</dbReference>
<dbReference type="SMART" id="SM00827">
    <property type="entry name" value="PKS_AT"/>
    <property type="match status" value="1"/>
</dbReference>
<keyword evidence="3" id="KW-1185">Reference proteome</keyword>
<dbReference type="SUPFAM" id="SSF52151">
    <property type="entry name" value="FabD/lysophospholipase-like"/>
    <property type="match status" value="1"/>
</dbReference>
<gene>
    <name evidence="2" type="ORF">LNINA_LOCUS4086</name>
</gene>
<dbReference type="GO" id="GO:0016740">
    <property type="term" value="F:transferase activity"/>
    <property type="evidence" value="ECO:0007669"/>
    <property type="project" value="InterPro"/>
</dbReference>
<accession>A0AAV1J8M3</accession>